<dbReference type="PANTHER" id="PTHR21503:SF31">
    <property type="entry name" value="F-BOX DOMAIN-CONTAINING PROTEIN"/>
    <property type="match status" value="1"/>
</dbReference>
<dbReference type="InterPro" id="IPR001810">
    <property type="entry name" value="F-box_dom"/>
</dbReference>
<dbReference type="Proteomes" id="UP000483820">
    <property type="component" value="Chromosome V"/>
</dbReference>
<organism evidence="2 3">
    <name type="scientific">Caenorhabditis remanei</name>
    <name type="common">Caenorhabditis vulgaris</name>
    <dbReference type="NCBI Taxonomy" id="31234"/>
    <lineage>
        <taxon>Eukaryota</taxon>
        <taxon>Metazoa</taxon>
        <taxon>Ecdysozoa</taxon>
        <taxon>Nematoda</taxon>
        <taxon>Chromadorea</taxon>
        <taxon>Rhabditida</taxon>
        <taxon>Rhabditina</taxon>
        <taxon>Rhabditomorpha</taxon>
        <taxon>Rhabditoidea</taxon>
        <taxon>Rhabditidae</taxon>
        <taxon>Peloderinae</taxon>
        <taxon>Caenorhabditis</taxon>
    </lineage>
</organism>
<dbReference type="RefSeq" id="XP_003105177.2">
    <property type="nucleotide sequence ID" value="XM_003105129.2"/>
</dbReference>
<proteinExistence type="predicted"/>
<dbReference type="EMBL" id="WUAV01000005">
    <property type="protein sequence ID" value="KAF1755348.1"/>
    <property type="molecule type" value="Genomic_DNA"/>
</dbReference>
<accession>A0A6A5GJE5</accession>
<evidence type="ECO:0000313" key="2">
    <source>
        <dbReference type="EMBL" id="KAF1755348.1"/>
    </source>
</evidence>
<dbReference type="PANTHER" id="PTHR21503">
    <property type="entry name" value="F-BOX-CONTAINING HYPOTHETICAL PROTEIN C.ELEGANS"/>
    <property type="match status" value="1"/>
</dbReference>
<dbReference type="AlphaFoldDB" id="A0A6A5GJE5"/>
<sequence length="396" mass="46629">MSTSPNFPLLYLPIIVLNQVLKLMTPFELIAVSLCSKTSKRLCKSIRSEIQCENAKDMFIMRYSTSTTVWLRFKYFPKIEWMFDVRKIPKEFKLRKPKKNFLHKILSLFRKKERKNEVTPTNIMNMFATDWTSSTEILPKENVTIESLNMYCSEEPLASTINPGILYLSDIFNISMDHVELHFQDFNREQNERLIDFYKQQNLRTLTLVGKRFNTAEDDKVLDYILCRQNPKLRLKLALEPTSEFRFKNEYFRNHTEVLEINNSQWIGMDDVLQLESLHIDLYKSKIESLAMKSLIQKWVDGWIPKWRTLMIEHPENVNIDLYVEEIVSGENSNADVKSLRKEAATVNYVQHVLLRKDGHAAVVAVKDDKIGWFHVVEKVFQKDFLIDKISEDDIG</sequence>
<evidence type="ECO:0000259" key="1">
    <source>
        <dbReference type="PROSITE" id="PS50181"/>
    </source>
</evidence>
<gene>
    <name evidence="2" type="ORF">GCK72_021917</name>
</gene>
<feature type="domain" description="F-box" evidence="1">
    <location>
        <begin position="6"/>
        <end position="63"/>
    </location>
</feature>
<reference evidence="2 3" key="1">
    <citation type="submission" date="2019-12" db="EMBL/GenBank/DDBJ databases">
        <title>Chromosome-level assembly of the Caenorhabditis remanei genome.</title>
        <authorList>
            <person name="Teterina A.A."/>
            <person name="Willis J.H."/>
            <person name="Phillips P.C."/>
        </authorList>
    </citation>
    <scope>NUCLEOTIDE SEQUENCE [LARGE SCALE GENOMIC DNA]</scope>
    <source>
        <strain evidence="2 3">PX506</strain>
        <tissue evidence="2">Whole organism</tissue>
    </source>
</reference>
<evidence type="ECO:0000313" key="3">
    <source>
        <dbReference type="Proteomes" id="UP000483820"/>
    </source>
</evidence>
<dbReference type="Pfam" id="PF00646">
    <property type="entry name" value="F-box"/>
    <property type="match status" value="1"/>
</dbReference>
<comment type="caution">
    <text evidence="2">The sequence shown here is derived from an EMBL/GenBank/DDBJ whole genome shotgun (WGS) entry which is preliminary data.</text>
</comment>
<dbReference type="KEGG" id="crq:GCK72_021917"/>
<dbReference type="GeneID" id="9816270"/>
<dbReference type="CTD" id="9816270"/>
<dbReference type="PROSITE" id="PS50181">
    <property type="entry name" value="FBOX"/>
    <property type="match status" value="1"/>
</dbReference>
<protein>
    <recommendedName>
        <fullName evidence="1">F-box domain-containing protein</fullName>
    </recommendedName>
</protein>
<name>A0A6A5GJE5_CAERE</name>